<evidence type="ECO:0000259" key="7">
    <source>
        <dbReference type="Pfam" id="PF10035"/>
    </source>
</evidence>
<keyword evidence="4 6" id="KW-1133">Transmembrane helix</keyword>
<dbReference type="STRING" id="1123500.GCA_000420365_01060"/>
<evidence type="ECO:0000256" key="6">
    <source>
        <dbReference type="SAM" id="Phobius"/>
    </source>
</evidence>
<name>A0A0R2FZM4_9LACO</name>
<gene>
    <name evidence="8" type="ORF">IV68_GL000939</name>
</gene>
<dbReference type="Proteomes" id="UP000051296">
    <property type="component" value="Unassembled WGS sequence"/>
</dbReference>
<feature type="transmembrane region" description="Helical" evidence="6">
    <location>
        <begin position="20"/>
        <end position="38"/>
    </location>
</feature>
<dbReference type="EMBL" id="JQAX01000003">
    <property type="protein sequence ID" value="KRN31685.1"/>
    <property type="molecule type" value="Genomic_DNA"/>
</dbReference>
<evidence type="ECO:0000256" key="5">
    <source>
        <dbReference type="ARBA" id="ARBA00023136"/>
    </source>
</evidence>
<dbReference type="PIRSF" id="PIRSF006483">
    <property type="entry name" value="Membrane_protein_YitT"/>
    <property type="match status" value="1"/>
</dbReference>
<dbReference type="PATRIC" id="fig|1123500.6.peg.945"/>
<dbReference type="PANTHER" id="PTHR33545:SF5">
    <property type="entry name" value="UPF0750 MEMBRANE PROTEIN YITT"/>
    <property type="match status" value="1"/>
</dbReference>
<dbReference type="AlphaFoldDB" id="A0A0R2FZM4"/>
<keyword evidence="9" id="KW-1185">Reference proteome</keyword>
<proteinExistence type="predicted"/>
<feature type="transmembrane region" description="Helical" evidence="6">
    <location>
        <begin position="158"/>
        <end position="178"/>
    </location>
</feature>
<keyword evidence="3 6" id="KW-0812">Transmembrane</keyword>
<feature type="transmembrane region" description="Helical" evidence="6">
    <location>
        <begin position="184"/>
        <end position="203"/>
    </location>
</feature>
<comment type="subcellular location">
    <subcellularLocation>
        <location evidence="1">Cell membrane</location>
        <topology evidence="1">Multi-pass membrane protein</topology>
    </subcellularLocation>
</comment>
<sequence length="293" mass="32569">MTQLIQYFDRHEFSTRVMTALIYAITSAVALNFFWTPAHVYSSGFTGLAQVLNTLGTRFLHVTIPVGLLLVLLNIPLLVMAYRELSKRFAMFTAFALFAAATAMRLIMGPAEPVSQDPLLLALFGGVVNGFGTGLALRNGISTGGLDIIGIFVRRRTGMRMGAVNLLFNFFILLAAGALFGVQFALYTIITLVVNAYMIDAVYTRQQQLQVMIVTEKPDHVIAFLQKELGRGITVVHGAEGAFSHHPKEVLFTVISAYERYDFRDALARADEKAWASTWRIERILGRFHDTKL</sequence>
<feature type="transmembrane region" description="Helical" evidence="6">
    <location>
        <begin position="89"/>
        <end position="107"/>
    </location>
</feature>
<keyword evidence="2" id="KW-1003">Cell membrane</keyword>
<dbReference type="InterPro" id="IPR003740">
    <property type="entry name" value="YitT"/>
</dbReference>
<dbReference type="FunCoup" id="A0A0R2FZM4">
    <property type="interactions" value="2"/>
</dbReference>
<feature type="transmembrane region" description="Helical" evidence="6">
    <location>
        <begin position="119"/>
        <end position="137"/>
    </location>
</feature>
<dbReference type="InParanoid" id="A0A0R2FZM4"/>
<evidence type="ECO:0000256" key="1">
    <source>
        <dbReference type="ARBA" id="ARBA00004651"/>
    </source>
</evidence>
<dbReference type="RefSeq" id="WP_022791808.1">
    <property type="nucleotide sequence ID" value="NZ_ATUU01000003.1"/>
</dbReference>
<dbReference type="Pfam" id="PF10035">
    <property type="entry name" value="DUF2179"/>
    <property type="match status" value="1"/>
</dbReference>
<feature type="transmembrane region" description="Helical" evidence="6">
    <location>
        <begin position="58"/>
        <end position="82"/>
    </location>
</feature>
<organism evidence="8 9">
    <name type="scientific">Weissella halotolerans DSM 20190</name>
    <dbReference type="NCBI Taxonomy" id="1123500"/>
    <lineage>
        <taxon>Bacteria</taxon>
        <taxon>Bacillati</taxon>
        <taxon>Bacillota</taxon>
        <taxon>Bacilli</taxon>
        <taxon>Lactobacillales</taxon>
        <taxon>Lactobacillaceae</taxon>
        <taxon>Weissella</taxon>
    </lineage>
</organism>
<dbReference type="GO" id="GO:0005886">
    <property type="term" value="C:plasma membrane"/>
    <property type="evidence" value="ECO:0007669"/>
    <property type="project" value="UniProtKB-SubCell"/>
</dbReference>
<dbReference type="Pfam" id="PF02588">
    <property type="entry name" value="YitT_membrane"/>
    <property type="match status" value="1"/>
</dbReference>
<protein>
    <submittedName>
        <fullName evidence="8">Integral membrane protein</fullName>
    </submittedName>
</protein>
<evidence type="ECO:0000313" key="8">
    <source>
        <dbReference type="EMBL" id="KRN31685.1"/>
    </source>
</evidence>
<dbReference type="eggNOG" id="COG1284">
    <property type="taxonomic scope" value="Bacteria"/>
</dbReference>
<evidence type="ECO:0000256" key="3">
    <source>
        <dbReference type="ARBA" id="ARBA00022692"/>
    </source>
</evidence>
<evidence type="ECO:0000256" key="2">
    <source>
        <dbReference type="ARBA" id="ARBA00022475"/>
    </source>
</evidence>
<dbReference type="InterPro" id="IPR051461">
    <property type="entry name" value="UPF0750_membrane"/>
</dbReference>
<dbReference type="OrthoDB" id="2417289at2"/>
<dbReference type="InterPro" id="IPR019264">
    <property type="entry name" value="DUF2179"/>
</dbReference>
<comment type="caution">
    <text evidence="8">The sequence shown here is derived from an EMBL/GenBank/DDBJ whole genome shotgun (WGS) entry which is preliminary data.</text>
</comment>
<keyword evidence="5 6" id="KW-0472">Membrane</keyword>
<evidence type="ECO:0000313" key="9">
    <source>
        <dbReference type="Proteomes" id="UP000051296"/>
    </source>
</evidence>
<feature type="domain" description="DUF2179" evidence="7">
    <location>
        <begin position="231"/>
        <end position="286"/>
    </location>
</feature>
<evidence type="ECO:0000256" key="4">
    <source>
        <dbReference type="ARBA" id="ARBA00022989"/>
    </source>
</evidence>
<dbReference type="InterPro" id="IPR015867">
    <property type="entry name" value="N-reg_PII/ATP_PRibTrfase_C"/>
</dbReference>
<dbReference type="CDD" id="cd16380">
    <property type="entry name" value="YitT_C"/>
    <property type="match status" value="1"/>
</dbReference>
<dbReference type="Gene3D" id="3.30.70.120">
    <property type="match status" value="1"/>
</dbReference>
<reference evidence="8 9" key="1">
    <citation type="journal article" date="2015" name="Genome Announc.">
        <title>Expanding the biotechnology potential of lactobacilli through comparative genomics of 213 strains and associated genera.</title>
        <authorList>
            <person name="Sun Z."/>
            <person name="Harris H.M."/>
            <person name="McCann A."/>
            <person name="Guo C."/>
            <person name="Argimon S."/>
            <person name="Zhang W."/>
            <person name="Yang X."/>
            <person name="Jeffery I.B."/>
            <person name="Cooney J.C."/>
            <person name="Kagawa T.F."/>
            <person name="Liu W."/>
            <person name="Song Y."/>
            <person name="Salvetti E."/>
            <person name="Wrobel A."/>
            <person name="Rasinkangas P."/>
            <person name="Parkhill J."/>
            <person name="Rea M.C."/>
            <person name="O'Sullivan O."/>
            <person name="Ritari J."/>
            <person name="Douillard F.P."/>
            <person name="Paul Ross R."/>
            <person name="Yang R."/>
            <person name="Briner A.E."/>
            <person name="Felis G.E."/>
            <person name="de Vos W.M."/>
            <person name="Barrangou R."/>
            <person name="Klaenhammer T.R."/>
            <person name="Caufield P.W."/>
            <person name="Cui Y."/>
            <person name="Zhang H."/>
            <person name="O'Toole P.W."/>
        </authorList>
    </citation>
    <scope>NUCLEOTIDE SEQUENCE [LARGE SCALE GENOMIC DNA]</scope>
    <source>
        <strain evidence="8 9">DSM 20190</strain>
    </source>
</reference>
<accession>A0A0R2FZM4</accession>
<dbReference type="PANTHER" id="PTHR33545">
    <property type="entry name" value="UPF0750 MEMBRANE PROTEIN YITT-RELATED"/>
    <property type="match status" value="1"/>
</dbReference>